<comment type="similarity">
    <text evidence="1 6">Belongs to the Cob(I)alamin adenosyltransferase family.</text>
</comment>
<evidence type="ECO:0000256" key="2">
    <source>
        <dbReference type="ARBA" id="ARBA00011233"/>
    </source>
</evidence>
<evidence type="ECO:0000256" key="4">
    <source>
        <dbReference type="ARBA" id="ARBA00022741"/>
    </source>
</evidence>
<dbReference type="PANTHER" id="PTHR12213">
    <property type="entry name" value="CORRINOID ADENOSYLTRANSFERASE"/>
    <property type="match status" value="1"/>
</dbReference>
<evidence type="ECO:0000313" key="9">
    <source>
        <dbReference type="EMBL" id="AVY95071.1"/>
    </source>
</evidence>
<dbReference type="AlphaFoldDB" id="A0A2S0PCI3"/>
<dbReference type="OrthoDB" id="9778896at2"/>
<dbReference type="InterPro" id="IPR016030">
    <property type="entry name" value="CblAdoTrfase-like"/>
</dbReference>
<comment type="catalytic activity">
    <reaction evidence="6">
        <text>2 cob(II)alamin + AH2 + 2 ATP = 2 adenosylcob(III)alamin + 2 triphosphate + A + 2 H(+)</text>
        <dbReference type="Rhea" id="RHEA:53304"/>
        <dbReference type="ChEBI" id="CHEBI:13193"/>
        <dbReference type="ChEBI" id="CHEBI:15378"/>
        <dbReference type="ChEBI" id="CHEBI:16304"/>
        <dbReference type="ChEBI" id="CHEBI:17499"/>
        <dbReference type="ChEBI" id="CHEBI:18036"/>
        <dbReference type="ChEBI" id="CHEBI:18408"/>
        <dbReference type="ChEBI" id="CHEBI:30616"/>
    </reaction>
</comment>
<feature type="domain" description="Cobalamin adenosyltransferase-like" evidence="8">
    <location>
        <begin position="8"/>
        <end position="167"/>
    </location>
</feature>
<dbReference type="SUPFAM" id="SSF89028">
    <property type="entry name" value="Cobalamin adenosyltransferase-like"/>
    <property type="match status" value="1"/>
</dbReference>
<dbReference type="FunFam" id="1.20.1200.10:FF:000001">
    <property type="entry name" value="Cob(I)yrinic acid a,c-diamide adenosyltransferase"/>
    <property type="match status" value="1"/>
</dbReference>
<name>A0A2S0PCI3_9NEIS</name>
<dbReference type="RefSeq" id="WP_107889738.1">
    <property type="nucleotide sequence ID" value="NZ_CP028519.1"/>
</dbReference>
<evidence type="ECO:0000259" key="8">
    <source>
        <dbReference type="Pfam" id="PF01923"/>
    </source>
</evidence>
<dbReference type="InterPro" id="IPR029499">
    <property type="entry name" value="PduO-typ"/>
</dbReference>
<evidence type="ECO:0000256" key="7">
    <source>
        <dbReference type="SAM" id="MobiDB-lite"/>
    </source>
</evidence>
<dbReference type="InterPro" id="IPR036451">
    <property type="entry name" value="CblAdoTrfase-like_sf"/>
</dbReference>
<sequence length="191" mass="20369">MGYRLSKITTRTGDGGTTGLGDGRRVAKDDARIHALGDVDELNSQIGVLLAGEGVPDEVRGWLLTIQHDLFDCGGELAVPGHVAIKPVHIARLEAMTAQMNADLAPLKEFILPGGSLAAAQTHVARAVARRAERTLVSLATFETLSPDLQPYLNRLSDTLFVMARYLNRHAGGSDVLWQPGRDAAPGETAP</sequence>
<dbReference type="Proteomes" id="UP000244173">
    <property type="component" value="Chromosome"/>
</dbReference>
<organism evidence="9 10">
    <name type="scientific">Microvirgula aerodenitrificans</name>
    <dbReference type="NCBI Taxonomy" id="57480"/>
    <lineage>
        <taxon>Bacteria</taxon>
        <taxon>Pseudomonadati</taxon>
        <taxon>Pseudomonadota</taxon>
        <taxon>Betaproteobacteria</taxon>
        <taxon>Neisseriales</taxon>
        <taxon>Aquaspirillaceae</taxon>
        <taxon>Microvirgula</taxon>
    </lineage>
</organism>
<proteinExistence type="inferred from homology"/>
<dbReference type="STRING" id="1122240.GCA_000620105_01441"/>
<evidence type="ECO:0000256" key="3">
    <source>
        <dbReference type="ARBA" id="ARBA00022679"/>
    </source>
</evidence>
<dbReference type="PANTHER" id="PTHR12213:SF0">
    <property type="entry name" value="CORRINOID ADENOSYLTRANSFERASE MMAB"/>
    <property type="match status" value="1"/>
</dbReference>
<dbReference type="GO" id="GO:0005524">
    <property type="term" value="F:ATP binding"/>
    <property type="evidence" value="ECO:0007669"/>
    <property type="project" value="UniProtKB-UniRule"/>
</dbReference>
<evidence type="ECO:0000256" key="1">
    <source>
        <dbReference type="ARBA" id="ARBA00007487"/>
    </source>
</evidence>
<evidence type="ECO:0000256" key="6">
    <source>
        <dbReference type="RuleBase" id="RU366026"/>
    </source>
</evidence>
<feature type="region of interest" description="Disordered" evidence="7">
    <location>
        <begin position="1"/>
        <end position="23"/>
    </location>
</feature>
<dbReference type="EC" id="2.5.1.-" evidence="6"/>
<dbReference type="Gene3D" id="1.20.1200.10">
    <property type="entry name" value="Cobalamin adenosyltransferase-like"/>
    <property type="match status" value="1"/>
</dbReference>
<dbReference type="GO" id="GO:0008817">
    <property type="term" value="F:corrinoid adenosyltransferase activity"/>
    <property type="evidence" value="ECO:0007669"/>
    <property type="project" value="TreeGrafter"/>
</dbReference>
<gene>
    <name evidence="9" type="ORF">DAI18_14240</name>
</gene>
<evidence type="ECO:0000256" key="5">
    <source>
        <dbReference type="ARBA" id="ARBA00022840"/>
    </source>
</evidence>
<dbReference type="NCBIfam" id="TIGR00636">
    <property type="entry name" value="PduO_Nterm"/>
    <property type="match status" value="1"/>
</dbReference>
<dbReference type="GO" id="GO:0009236">
    <property type="term" value="P:cobalamin biosynthetic process"/>
    <property type="evidence" value="ECO:0007669"/>
    <property type="project" value="UniProtKB-UniRule"/>
</dbReference>
<dbReference type="KEGG" id="maer:DAI18_14240"/>
<dbReference type="EMBL" id="CP028519">
    <property type="protein sequence ID" value="AVY95071.1"/>
    <property type="molecule type" value="Genomic_DNA"/>
</dbReference>
<keyword evidence="4 6" id="KW-0547">Nucleotide-binding</keyword>
<keyword evidence="3 6" id="KW-0808">Transferase</keyword>
<keyword evidence="5 6" id="KW-0067">ATP-binding</keyword>
<keyword evidence="10" id="KW-1185">Reference proteome</keyword>
<dbReference type="Pfam" id="PF01923">
    <property type="entry name" value="Cob_adeno_trans"/>
    <property type="match status" value="1"/>
</dbReference>
<accession>A0A2S0PCI3</accession>
<keyword evidence="6" id="KW-0169">Cobalamin biosynthesis</keyword>
<protein>
    <recommendedName>
        <fullName evidence="6">Cobalamin adenosyltransferase</fullName>
        <ecNumber evidence="6">2.5.1.-</ecNumber>
    </recommendedName>
</protein>
<comment type="subunit">
    <text evidence="2">Homotrimer.</text>
</comment>
<evidence type="ECO:0000313" key="10">
    <source>
        <dbReference type="Proteomes" id="UP000244173"/>
    </source>
</evidence>
<reference evidence="9 10" key="1">
    <citation type="submission" date="2018-04" db="EMBL/GenBank/DDBJ databases">
        <title>Denitrifier Microvirgula.</title>
        <authorList>
            <person name="Anderson E."/>
            <person name="Jang J."/>
            <person name="Ishii S."/>
        </authorList>
    </citation>
    <scope>NUCLEOTIDE SEQUENCE [LARGE SCALE GENOMIC DNA]</scope>
    <source>
        <strain evidence="9 10">BE2.4</strain>
    </source>
</reference>